<dbReference type="InterPro" id="IPR012902">
    <property type="entry name" value="N_methyl_site"/>
</dbReference>
<name>A0AAV4K8T3_9DEIO</name>
<dbReference type="EMBL" id="BMMA01000024">
    <property type="protein sequence ID" value="GGI87884.1"/>
    <property type="molecule type" value="Genomic_DNA"/>
</dbReference>
<dbReference type="EMBL" id="BMLZ01000024">
    <property type="protein sequence ID" value="GGP30291.1"/>
    <property type="molecule type" value="Genomic_DNA"/>
</dbReference>
<dbReference type="Proteomes" id="UP000630135">
    <property type="component" value="Unassembled WGS sequence"/>
</dbReference>
<dbReference type="Proteomes" id="UP000652720">
    <property type="component" value="Unassembled WGS sequence"/>
</dbReference>
<evidence type="ECO:0000313" key="6">
    <source>
        <dbReference type="Proteomes" id="UP000652720"/>
    </source>
</evidence>
<protein>
    <recommendedName>
        <fullName evidence="7">Prepilin-type N-terminal cleavage/methylation domain-containing protein</fullName>
    </recommendedName>
</protein>
<gene>
    <name evidence="4" type="ORF">GCM10008021_19420</name>
    <name evidence="3" type="ORF">GCM10010914_22840</name>
</gene>
<evidence type="ECO:0008006" key="7">
    <source>
        <dbReference type="Google" id="ProtNLM"/>
    </source>
</evidence>
<evidence type="ECO:0000313" key="4">
    <source>
        <dbReference type="EMBL" id="GGP30291.1"/>
    </source>
</evidence>
<evidence type="ECO:0000313" key="3">
    <source>
        <dbReference type="EMBL" id="GGI87884.1"/>
    </source>
</evidence>
<dbReference type="AlphaFoldDB" id="A0AAV4K8T3"/>
<evidence type="ECO:0000256" key="1">
    <source>
        <dbReference type="ARBA" id="ARBA00004442"/>
    </source>
</evidence>
<keyword evidence="2" id="KW-0472">Membrane</keyword>
<organism evidence="3 6">
    <name type="scientific">Deinococcus wulumuqiensis</name>
    <dbReference type="NCBI Taxonomy" id="980427"/>
    <lineage>
        <taxon>Bacteria</taxon>
        <taxon>Thermotogati</taxon>
        <taxon>Deinococcota</taxon>
        <taxon>Deinococci</taxon>
        <taxon>Deinococcales</taxon>
        <taxon>Deinococcaceae</taxon>
        <taxon>Deinococcus</taxon>
    </lineage>
</organism>
<comment type="subcellular location">
    <subcellularLocation>
        <location evidence="1">Cell outer membrane</location>
    </subcellularLocation>
</comment>
<accession>A0AAV4K8T3</accession>
<dbReference type="GeneID" id="59166892"/>
<reference evidence="3" key="2">
    <citation type="journal article" date="2014" name="Int. J. Syst. Evol. Microbiol.">
        <title>Complete genome sequence of Corynebacterium casei LMG S-19264T (=DSM 44701T), isolated from a smear-ripened cheese.</title>
        <authorList>
            <consortium name="US DOE Joint Genome Institute (JGI-PGF)"/>
            <person name="Walter F."/>
            <person name="Albersmeier A."/>
            <person name="Kalinowski J."/>
            <person name="Ruckert C."/>
        </authorList>
    </citation>
    <scope>NUCLEOTIDE SEQUENCE</scope>
    <source>
        <strain evidence="3">CGMCC 1.8885</strain>
    </source>
</reference>
<reference evidence="4" key="1">
    <citation type="journal article" date="2014" name="Int. J. Syst. Evol. Microbiol.">
        <title>Complete genome of a new Firmicutes species belonging to the dominant human colonic microbiota ('Ruminococcus bicirculans') reveals two chromosomes and a selective capacity to utilize plant glucans.</title>
        <authorList>
            <consortium name="NISC Comparative Sequencing Program"/>
            <person name="Wegmann U."/>
            <person name="Louis P."/>
            <person name="Goesmann A."/>
            <person name="Henrissat B."/>
            <person name="Duncan S.H."/>
            <person name="Flint H.J."/>
        </authorList>
    </citation>
    <scope>NUCLEOTIDE SEQUENCE</scope>
    <source>
        <strain evidence="4">CGMCC 1.8884</strain>
    </source>
</reference>
<reference evidence="5" key="3">
    <citation type="journal article" date="2019" name="Int. J. Syst. Evol. Microbiol.">
        <title>The Global Catalogue of Microorganisms (GCM) 10K type strain sequencing project: providing services to taxonomists for standard genome sequencing and annotation.</title>
        <authorList>
            <consortium name="The Broad Institute Genomics Platform"/>
            <consortium name="The Broad Institute Genome Sequencing Center for Infectious Disease"/>
            <person name="Wu L."/>
            <person name="Ma J."/>
        </authorList>
    </citation>
    <scope>NUCLEOTIDE SEQUENCE [LARGE SCALE GENOMIC DNA]</scope>
    <source>
        <strain evidence="5">CGMCC 1.8884</strain>
    </source>
</reference>
<proteinExistence type="predicted"/>
<dbReference type="GO" id="GO:0009279">
    <property type="term" value="C:cell outer membrane"/>
    <property type="evidence" value="ECO:0007669"/>
    <property type="project" value="UniProtKB-SubCell"/>
</dbReference>
<sequence length="126" mass="13503">MKSSREGFSLVEVLIAVTLIALVLGSVVASNVRLAEMNSRAEVQTAQASAAEGIAQLYVGDVPADGEVRSGRVSTALPLRAMPEEDKAIWNVLEYRLQRSGNTLTIEISRSDVSPDPNPLRIEVGL</sequence>
<evidence type="ECO:0000256" key="2">
    <source>
        <dbReference type="ARBA" id="ARBA00023237"/>
    </source>
</evidence>
<keyword evidence="2" id="KW-0998">Cell outer membrane</keyword>
<dbReference type="Pfam" id="PF07963">
    <property type="entry name" value="N_methyl"/>
    <property type="match status" value="1"/>
</dbReference>
<reference evidence="3" key="4">
    <citation type="submission" date="2023-08" db="EMBL/GenBank/DDBJ databases">
        <authorList>
            <person name="Sun Q."/>
            <person name="Zhou Y."/>
        </authorList>
    </citation>
    <scope>NUCLEOTIDE SEQUENCE</scope>
    <source>
        <strain evidence="4">CGMCC 1.8884</strain>
        <strain evidence="3">CGMCC 1.8885</strain>
    </source>
</reference>
<evidence type="ECO:0000313" key="5">
    <source>
        <dbReference type="Proteomes" id="UP000630135"/>
    </source>
</evidence>
<dbReference type="PROSITE" id="PS00409">
    <property type="entry name" value="PROKAR_NTER_METHYL"/>
    <property type="match status" value="1"/>
</dbReference>
<dbReference type="NCBIfam" id="TIGR02532">
    <property type="entry name" value="IV_pilin_GFxxxE"/>
    <property type="match status" value="1"/>
</dbReference>
<dbReference type="RefSeq" id="WP_017870653.1">
    <property type="nucleotide sequence ID" value="NZ_BMLZ01000024.1"/>
</dbReference>
<comment type="caution">
    <text evidence="3">The sequence shown here is derived from an EMBL/GenBank/DDBJ whole genome shotgun (WGS) entry which is preliminary data.</text>
</comment>
<keyword evidence="5" id="KW-1185">Reference proteome</keyword>